<name>A0A8J2SFE0_9STRA</name>
<proteinExistence type="predicted"/>
<accession>A0A8J2SFE0</accession>
<reference evidence="3" key="1">
    <citation type="submission" date="2021-11" db="EMBL/GenBank/DDBJ databases">
        <authorList>
            <consortium name="Genoscope - CEA"/>
            <person name="William W."/>
        </authorList>
    </citation>
    <scope>NUCLEOTIDE SEQUENCE</scope>
</reference>
<dbReference type="Proteomes" id="UP000789595">
    <property type="component" value="Unassembled WGS sequence"/>
</dbReference>
<dbReference type="AlphaFoldDB" id="A0A8J2SFE0"/>
<sequence>MPRVWKPAADDQHIFDALPMPEGDVFLSDDELLMEMDGVATRAALNAALGPTARTRVTFDAEGRYWRKSYEIDKEPRCIYFLPAVQNRARALEEYPDGVEPPFPRPEEKFQCKRKQPPRAPRKPSKTTARSGEKRPTSARPRMYTTPGEKVTRVDPVDDAELLVPDEDVVDLDEVAPDAVFARSATDSARLMLLSLDREANALSAERAARRRDVDRLRAKFSQEKELWKIDCERRAAARLDEERRRLEEGFRTNTRELQRQLDAQRTEVADLKKKQSQLNLELYGLRRLRGAWLGSRVAYLPEEPPPDSDFEGESLWPVVHAVGDFLSRICGGTLKRKQQKCLRLLADYAWCQHSRGRGEIGLVRAHFACAEYRRLQEIFSPAELLKTMDVEMTGNYAASEAMRARERAALVALGETLGKHVMLLFPTKFALQETAKLVERLLLMATRFRRWPREPPLYEALDDVTDHFSTAATAQTDGVYQSEAEGRAVHVDYVCSGDMANLQTVSKKGFATGTSENARPRVARYGCRCAHGAQRELPPAYRYMREAKTLSAAQLRELAAEAGLDAGGTSAHLHARFAAYCGQHCLELENPNQNGFYAKFDCRTATPAQKTQFSLVVNDCLVDFGLAVTGNLGSRVEKTRLKLVDQYYELQAQLEHATPNSDALISLVEHMVPPHEHFHIGSGHITAYLRKYRNLYRYSNQGFESVNHLIKRFFLTRTQRGGHCGHEATRATRVAALGKWMQRRMMWLTGLVKPGELKVIGWKQKRVIDW</sequence>
<feature type="region of interest" description="Disordered" evidence="2">
    <location>
        <begin position="96"/>
        <end position="145"/>
    </location>
</feature>
<evidence type="ECO:0000313" key="4">
    <source>
        <dbReference type="Proteomes" id="UP000789595"/>
    </source>
</evidence>
<protein>
    <submittedName>
        <fullName evidence="3">Uncharacterized protein</fullName>
    </submittedName>
</protein>
<feature type="coiled-coil region" evidence="1">
    <location>
        <begin position="230"/>
        <end position="282"/>
    </location>
</feature>
<feature type="compositionally biased region" description="Basic residues" evidence="2">
    <location>
        <begin position="112"/>
        <end position="125"/>
    </location>
</feature>
<evidence type="ECO:0000313" key="3">
    <source>
        <dbReference type="EMBL" id="CAH0368898.1"/>
    </source>
</evidence>
<comment type="caution">
    <text evidence="3">The sequence shown here is derived from an EMBL/GenBank/DDBJ whole genome shotgun (WGS) entry which is preliminary data.</text>
</comment>
<keyword evidence="4" id="KW-1185">Reference proteome</keyword>
<dbReference type="EMBL" id="CAKKNE010000002">
    <property type="protein sequence ID" value="CAH0368898.1"/>
    <property type="molecule type" value="Genomic_DNA"/>
</dbReference>
<organism evidence="3 4">
    <name type="scientific">Pelagomonas calceolata</name>
    <dbReference type="NCBI Taxonomy" id="35677"/>
    <lineage>
        <taxon>Eukaryota</taxon>
        <taxon>Sar</taxon>
        <taxon>Stramenopiles</taxon>
        <taxon>Ochrophyta</taxon>
        <taxon>Pelagophyceae</taxon>
        <taxon>Pelagomonadales</taxon>
        <taxon>Pelagomonadaceae</taxon>
        <taxon>Pelagomonas</taxon>
    </lineage>
</organism>
<keyword evidence="1" id="KW-0175">Coiled coil</keyword>
<evidence type="ECO:0000256" key="1">
    <source>
        <dbReference type="SAM" id="Coils"/>
    </source>
</evidence>
<gene>
    <name evidence="3" type="ORF">PECAL_2P19990</name>
</gene>
<evidence type="ECO:0000256" key="2">
    <source>
        <dbReference type="SAM" id="MobiDB-lite"/>
    </source>
</evidence>